<dbReference type="PIRSF" id="PIRSF000137">
    <property type="entry name" value="Alcohol_oxidase"/>
    <property type="match status" value="1"/>
</dbReference>
<dbReference type="AlphaFoldDB" id="A0AAV8WY13"/>
<keyword evidence="4 5" id="KW-0274">FAD</keyword>
<evidence type="ECO:0000256" key="5">
    <source>
        <dbReference type="PIRSR" id="PIRSR000137-2"/>
    </source>
</evidence>
<dbReference type="Pfam" id="PF05199">
    <property type="entry name" value="GMC_oxred_C"/>
    <property type="match status" value="1"/>
</dbReference>
<evidence type="ECO:0000256" key="4">
    <source>
        <dbReference type="ARBA" id="ARBA00022827"/>
    </source>
</evidence>
<dbReference type="InterPro" id="IPR012132">
    <property type="entry name" value="GMC_OxRdtase"/>
</dbReference>
<gene>
    <name evidence="8" type="ORF">NQ314_015745</name>
</gene>
<accession>A0AAV8WY13</accession>
<reference evidence="8" key="1">
    <citation type="journal article" date="2023" name="Insect Mol. Biol.">
        <title>Genome sequencing provides insights into the evolution of gene families encoding plant cell wall-degrading enzymes in longhorned beetles.</title>
        <authorList>
            <person name="Shin N.R."/>
            <person name="Okamura Y."/>
            <person name="Kirsch R."/>
            <person name="Pauchet Y."/>
        </authorList>
    </citation>
    <scope>NUCLEOTIDE SEQUENCE</scope>
    <source>
        <strain evidence="8">RBIC_L_NR</strain>
    </source>
</reference>
<evidence type="ECO:0000256" key="1">
    <source>
        <dbReference type="ARBA" id="ARBA00001974"/>
    </source>
</evidence>
<keyword evidence="9" id="KW-1185">Reference proteome</keyword>
<name>A0AAV8WY13_9CUCU</name>
<dbReference type="Pfam" id="PF00732">
    <property type="entry name" value="GMC_oxred_N"/>
    <property type="match status" value="1"/>
</dbReference>
<evidence type="ECO:0000313" key="9">
    <source>
        <dbReference type="Proteomes" id="UP001162156"/>
    </source>
</evidence>
<evidence type="ECO:0000256" key="2">
    <source>
        <dbReference type="ARBA" id="ARBA00010790"/>
    </source>
</evidence>
<sequence>MKICNTVTERREKFFLHSVNYTAHPRDLIQNAYRSTGYVSMPRRSFIGFTEHLVYIKDGERYNMAKAFLTPVKERPNLFFTRNTEVEGIVVTEPIDKRASGVNVSIDGVKFFIRAKKEVIMTAGAINNAKLLLVSGIGPRNYLTDRGIPTIADLPAVGKNLQLHLSVPIFIAIDPCEGCPKDYYREMDLINDVFAYVMHRTGNLSHININEFANYILTHKSGASMPNIGIHHSYFKIGDRSLLAFLDGMNYHPKIAKSLIDYNQERAIMCFYISLLTPESRGEVLLNDTHFLGSPKIVANFMTDEEDSDFSILFSGFNYITNLTEVESMKKHKAEFLNLDIPNCRNFKFCSSPYVKCYISNMAFPKSDSVGTLRMGSECEPISVVREDLEVKSVRCLRVADSSVLGYIPVGNTVATDAMIGYNLGEILKEKWLKDYESPYHIHKYSDEDEEAPKNH</sequence>
<dbReference type="SUPFAM" id="SSF51905">
    <property type="entry name" value="FAD/NAD(P)-binding domain"/>
    <property type="match status" value="1"/>
</dbReference>
<dbReference type="Gene3D" id="3.30.560.10">
    <property type="entry name" value="Glucose Oxidase, domain 3"/>
    <property type="match status" value="1"/>
</dbReference>
<comment type="cofactor">
    <cofactor evidence="1 5">
        <name>FAD</name>
        <dbReference type="ChEBI" id="CHEBI:57692"/>
    </cofactor>
</comment>
<dbReference type="GO" id="GO:0016614">
    <property type="term" value="F:oxidoreductase activity, acting on CH-OH group of donors"/>
    <property type="evidence" value="ECO:0007669"/>
    <property type="project" value="InterPro"/>
</dbReference>
<keyword evidence="3" id="KW-0285">Flavoprotein</keyword>
<dbReference type="SUPFAM" id="SSF54373">
    <property type="entry name" value="FAD-linked reductases, C-terminal domain"/>
    <property type="match status" value="1"/>
</dbReference>
<feature type="domain" description="Glucose-methanol-choline oxidoreductase N-terminal" evidence="6">
    <location>
        <begin position="54"/>
        <end position="165"/>
    </location>
</feature>
<dbReference type="PANTHER" id="PTHR11552:SF147">
    <property type="entry name" value="CHOLINE DEHYDROGENASE, MITOCHONDRIAL"/>
    <property type="match status" value="1"/>
</dbReference>
<protein>
    <submittedName>
        <fullName evidence="8">Uncharacterized protein</fullName>
    </submittedName>
</protein>
<dbReference type="GO" id="GO:0050660">
    <property type="term" value="F:flavin adenine dinucleotide binding"/>
    <property type="evidence" value="ECO:0007669"/>
    <property type="project" value="InterPro"/>
</dbReference>
<dbReference type="Proteomes" id="UP001162156">
    <property type="component" value="Unassembled WGS sequence"/>
</dbReference>
<feature type="binding site" evidence="5">
    <location>
        <position position="86"/>
    </location>
    <ligand>
        <name>FAD</name>
        <dbReference type="ChEBI" id="CHEBI:57692"/>
    </ligand>
</feature>
<feature type="domain" description="Glucose-methanol-choline oxidoreductase C-terminal" evidence="7">
    <location>
        <begin position="278"/>
        <end position="421"/>
    </location>
</feature>
<evidence type="ECO:0000259" key="6">
    <source>
        <dbReference type="Pfam" id="PF00732"/>
    </source>
</evidence>
<evidence type="ECO:0000256" key="3">
    <source>
        <dbReference type="ARBA" id="ARBA00022630"/>
    </source>
</evidence>
<dbReference type="InterPro" id="IPR036188">
    <property type="entry name" value="FAD/NAD-bd_sf"/>
</dbReference>
<dbReference type="Gene3D" id="3.50.50.60">
    <property type="entry name" value="FAD/NAD(P)-binding domain"/>
    <property type="match status" value="1"/>
</dbReference>
<evidence type="ECO:0000259" key="7">
    <source>
        <dbReference type="Pfam" id="PF05199"/>
    </source>
</evidence>
<comment type="caution">
    <text evidence="8">The sequence shown here is derived from an EMBL/GenBank/DDBJ whole genome shotgun (WGS) entry which is preliminary data.</text>
</comment>
<organism evidence="8 9">
    <name type="scientific">Rhamnusium bicolor</name>
    <dbReference type="NCBI Taxonomy" id="1586634"/>
    <lineage>
        <taxon>Eukaryota</taxon>
        <taxon>Metazoa</taxon>
        <taxon>Ecdysozoa</taxon>
        <taxon>Arthropoda</taxon>
        <taxon>Hexapoda</taxon>
        <taxon>Insecta</taxon>
        <taxon>Pterygota</taxon>
        <taxon>Neoptera</taxon>
        <taxon>Endopterygota</taxon>
        <taxon>Coleoptera</taxon>
        <taxon>Polyphaga</taxon>
        <taxon>Cucujiformia</taxon>
        <taxon>Chrysomeloidea</taxon>
        <taxon>Cerambycidae</taxon>
        <taxon>Lepturinae</taxon>
        <taxon>Rhagiini</taxon>
        <taxon>Rhamnusium</taxon>
    </lineage>
</organism>
<comment type="similarity">
    <text evidence="2">Belongs to the GMC oxidoreductase family.</text>
</comment>
<dbReference type="InterPro" id="IPR007867">
    <property type="entry name" value="GMC_OxRtase_C"/>
</dbReference>
<dbReference type="EMBL" id="JANEYF010004391">
    <property type="protein sequence ID" value="KAJ8931336.1"/>
    <property type="molecule type" value="Genomic_DNA"/>
</dbReference>
<proteinExistence type="inferred from homology"/>
<dbReference type="PANTHER" id="PTHR11552">
    <property type="entry name" value="GLUCOSE-METHANOL-CHOLINE GMC OXIDOREDUCTASE"/>
    <property type="match status" value="1"/>
</dbReference>
<evidence type="ECO:0000313" key="8">
    <source>
        <dbReference type="EMBL" id="KAJ8931336.1"/>
    </source>
</evidence>
<dbReference type="InterPro" id="IPR000172">
    <property type="entry name" value="GMC_OxRdtase_N"/>
</dbReference>